<feature type="region of interest" description="Disordered" evidence="1">
    <location>
        <begin position="573"/>
        <end position="620"/>
    </location>
</feature>
<keyword evidence="4" id="KW-1185">Reference proteome</keyword>
<dbReference type="Proteomes" id="UP000662466">
    <property type="component" value="Unassembled WGS sequence"/>
</dbReference>
<protein>
    <recommendedName>
        <fullName evidence="5">Fe2OG dioxygenase domain-containing protein</fullName>
    </recommendedName>
</protein>
<dbReference type="PANTHER" id="PTHR41677">
    <property type="entry name" value="YALI0B19030P"/>
    <property type="match status" value="1"/>
</dbReference>
<evidence type="ECO:0008006" key="5">
    <source>
        <dbReference type="Google" id="ProtNLM"/>
    </source>
</evidence>
<dbReference type="EMBL" id="JACBAD010002125">
    <property type="protein sequence ID" value="KAF7114299.1"/>
    <property type="molecule type" value="Genomic_DNA"/>
</dbReference>
<evidence type="ECO:0000313" key="2">
    <source>
        <dbReference type="EMBL" id="KAF7114299.1"/>
    </source>
</evidence>
<proteinExistence type="predicted"/>
<evidence type="ECO:0000313" key="4">
    <source>
        <dbReference type="Proteomes" id="UP000630445"/>
    </source>
</evidence>
<comment type="caution">
    <text evidence="2">The sequence shown here is derived from an EMBL/GenBank/DDBJ whole genome shotgun (WGS) entry which is preliminary data.</text>
</comment>
<name>A0A8H6P062_9EURO</name>
<dbReference type="OrthoDB" id="10256055at2759"/>
<dbReference type="EMBL" id="JACBAF010002200">
    <property type="protein sequence ID" value="KAF7163881.1"/>
    <property type="molecule type" value="Genomic_DNA"/>
</dbReference>
<dbReference type="PANTHER" id="PTHR41677:SF1">
    <property type="entry name" value="FE2OG DIOXYGENASE DOMAIN-CONTAINING PROTEIN"/>
    <property type="match status" value="1"/>
</dbReference>
<evidence type="ECO:0000256" key="1">
    <source>
        <dbReference type="SAM" id="MobiDB-lite"/>
    </source>
</evidence>
<feature type="compositionally biased region" description="Basic and acidic residues" evidence="1">
    <location>
        <begin position="369"/>
        <end position="398"/>
    </location>
</feature>
<evidence type="ECO:0000313" key="3">
    <source>
        <dbReference type="EMBL" id="KAF7163881.1"/>
    </source>
</evidence>
<sequence length="693" mass="77952">MATSAALSSAPSPDLAIDLHTNSAEDIEIESRSSQPQKQAEAEFTKFDLAKHLNFTPPSKVYTMAELGYPEHRGISPVGVSEPFPLFSAEAIQIMRKEALREEVFAKYQCSSELAKGQVRGYAAECAPFVYDAWKHPQTLAIVSEIAGVDLVPVMDYEIGHQHFHEDPIVDWHTDGYHFVCVVMLSDCKDMIGGETELRKGNGETIKIRGPQMGSAAILQGRYIEHRALPALGMTERITMVTPFRPRSPAMPDHTGSQQYMRDWKRANRRFNTGYLKQFIREQIEFLEHMDREIVDDEKVIKGVTGNSHLISEDLKLKHSRKLLVIMVYFGKIEQNMPRLSGAGKNPAFACLLVVQMFISRAELLDKNETTAQHEHSQREEAEKVERDKRNTHPREGGLFRGTFNKPTRPAPIIDVEDNVIRCPRCSWELEDDAGCAQCGYLREDLSTDAESESLGSWTGDDENSEMTDYYDDDVEAGFGGGYRNGWALDQLFHHLTPALRDQIQRLPSVDSTNLDYSDIDAYSDADMDSFIDDDERIRGDTDSDISTVVGGPDRNGAHYDVSRLDTDSLMSHISDDEDSLNDLTSTGSSVLGHDDDDDDDDDEQPVRPPGNVNRRRREPTYDEVVISGCPLKDFSLRNFPLQDCPVKDFPLGSSRILTRAPLDRHGGQETEGVAGFRSTEQFSVLQMVEFRR</sequence>
<accession>A0A8H6P062</accession>
<feature type="region of interest" description="Disordered" evidence="1">
    <location>
        <begin position="369"/>
        <end position="405"/>
    </location>
</feature>
<reference evidence="2" key="1">
    <citation type="submission" date="2020-06" db="EMBL/GenBank/DDBJ databases">
        <title>Draft genome sequences of strains closely related to Aspergillus parafelis and Aspergillus hiratsukae.</title>
        <authorList>
            <person name="Dos Santos R.A.C."/>
            <person name="Rivero-Menendez O."/>
            <person name="Steenwyk J.L."/>
            <person name="Mead M.E."/>
            <person name="Goldman G.H."/>
            <person name="Alastruey-Izquierdo A."/>
            <person name="Rokas A."/>
        </authorList>
    </citation>
    <scope>NUCLEOTIDE SEQUENCE</scope>
    <source>
        <strain evidence="2">CNM-CM5793</strain>
        <strain evidence="3">CNM-CM6106</strain>
    </source>
</reference>
<dbReference type="Proteomes" id="UP000630445">
    <property type="component" value="Unassembled WGS sequence"/>
</dbReference>
<feature type="region of interest" description="Disordered" evidence="1">
    <location>
        <begin position="535"/>
        <end position="561"/>
    </location>
</feature>
<dbReference type="AlphaFoldDB" id="A0A8H6P062"/>
<gene>
    <name evidence="2" type="ORF">CNMCM5793_008251</name>
    <name evidence="3" type="ORF">CNMCM6106_000653</name>
</gene>
<feature type="compositionally biased region" description="Acidic residues" evidence="1">
    <location>
        <begin position="595"/>
        <end position="604"/>
    </location>
</feature>
<organism evidence="2 4">
    <name type="scientific">Aspergillus hiratsukae</name>
    <dbReference type="NCBI Taxonomy" id="1194566"/>
    <lineage>
        <taxon>Eukaryota</taxon>
        <taxon>Fungi</taxon>
        <taxon>Dikarya</taxon>
        <taxon>Ascomycota</taxon>
        <taxon>Pezizomycotina</taxon>
        <taxon>Eurotiomycetes</taxon>
        <taxon>Eurotiomycetidae</taxon>
        <taxon>Eurotiales</taxon>
        <taxon>Aspergillaceae</taxon>
        <taxon>Aspergillus</taxon>
        <taxon>Aspergillus subgen. Fumigati</taxon>
    </lineage>
</organism>